<accession>A0A6M8HYI4</accession>
<name>A0A6M8HYI4_9PROT</name>
<keyword evidence="3" id="KW-0804">Transcription</keyword>
<dbReference type="InterPro" id="IPR009057">
    <property type="entry name" value="Homeodomain-like_sf"/>
</dbReference>
<dbReference type="EMBL" id="CP053709">
    <property type="protein sequence ID" value="QKE93151.1"/>
    <property type="molecule type" value="Genomic_DNA"/>
</dbReference>
<dbReference type="SUPFAM" id="SSF46689">
    <property type="entry name" value="Homeodomain-like"/>
    <property type="match status" value="1"/>
</dbReference>
<dbReference type="Gene3D" id="1.10.10.60">
    <property type="entry name" value="Homeodomain-like"/>
    <property type="match status" value="1"/>
</dbReference>
<dbReference type="Pfam" id="PF21993">
    <property type="entry name" value="TetR_C_13_2"/>
    <property type="match status" value="1"/>
</dbReference>
<evidence type="ECO:0000256" key="2">
    <source>
        <dbReference type="ARBA" id="ARBA00023125"/>
    </source>
</evidence>
<dbReference type="PRINTS" id="PR00455">
    <property type="entry name" value="HTHTETR"/>
</dbReference>
<dbReference type="PROSITE" id="PS50977">
    <property type="entry name" value="HTH_TETR_2"/>
    <property type="match status" value="1"/>
</dbReference>
<dbReference type="InterPro" id="IPR001647">
    <property type="entry name" value="HTH_TetR"/>
</dbReference>
<feature type="DNA-binding region" description="H-T-H motif" evidence="4">
    <location>
        <begin position="32"/>
        <end position="51"/>
    </location>
</feature>
<keyword evidence="7" id="KW-1185">Reference proteome</keyword>
<dbReference type="InterPro" id="IPR054156">
    <property type="entry name" value="YxaF_TetR_C"/>
</dbReference>
<sequence length="205" mass="21986">MRVTKEKAAEHRTALIAAAAKLLQEGGFDGTGVAEISARAGLTQGALYGQFASKSALAAEACHRSFENGLDAWVDRRGQTGSDAAAYINQYLQPEHIANAGDGCPMAAYASEVSRQEPEVKEVFKNGFIDMVRLMQDALPGDDRKVARKRALLLISALAGSVAMARATEELDPGLSAEIVASAREVLELLTQQDTKAERPSRKQR</sequence>
<evidence type="ECO:0000259" key="5">
    <source>
        <dbReference type="PROSITE" id="PS50977"/>
    </source>
</evidence>
<keyword evidence="1" id="KW-0805">Transcription regulation</keyword>
<dbReference type="Proteomes" id="UP000500767">
    <property type="component" value="Plasmid unnamed1"/>
</dbReference>
<evidence type="ECO:0000256" key="1">
    <source>
        <dbReference type="ARBA" id="ARBA00023015"/>
    </source>
</evidence>
<keyword evidence="6" id="KW-0614">Plasmid</keyword>
<protein>
    <submittedName>
        <fullName evidence="6">TetR/AcrR family transcriptional regulator</fullName>
    </submittedName>
</protein>
<gene>
    <name evidence="6" type="ORF">HN018_23495</name>
</gene>
<keyword evidence="2 4" id="KW-0238">DNA-binding</keyword>
<dbReference type="GO" id="GO:0003677">
    <property type="term" value="F:DNA binding"/>
    <property type="evidence" value="ECO:0007669"/>
    <property type="project" value="UniProtKB-UniRule"/>
</dbReference>
<evidence type="ECO:0000256" key="4">
    <source>
        <dbReference type="PROSITE-ProRule" id="PRU00335"/>
    </source>
</evidence>
<evidence type="ECO:0000313" key="7">
    <source>
        <dbReference type="Proteomes" id="UP000500767"/>
    </source>
</evidence>
<geneLocation type="plasmid" evidence="6 7">
    <name>unnamed1</name>
</geneLocation>
<evidence type="ECO:0000256" key="3">
    <source>
        <dbReference type="ARBA" id="ARBA00023163"/>
    </source>
</evidence>
<proteinExistence type="predicted"/>
<dbReference type="SUPFAM" id="SSF48498">
    <property type="entry name" value="Tetracyclin repressor-like, C-terminal domain"/>
    <property type="match status" value="1"/>
</dbReference>
<dbReference type="InterPro" id="IPR036271">
    <property type="entry name" value="Tet_transcr_reg_TetR-rel_C_sf"/>
</dbReference>
<dbReference type="KEGG" id="lck:HN018_23495"/>
<dbReference type="Gene3D" id="1.10.357.10">
    <property type="entry name" value="Tetracycline Repressor, domain 2"/>
    <property type="match status" value="1"/>
</dbReference>
<evidence type="ECO:0000313" key="6">
    <source>
        <dbReference type="EMBL" id="QKE93151.1"/>
    </source>
</evidence>
<dbReference type="Pfam" id="PF00440">
    <property type="entry name" value="TetR_N"/>
    <property type="match status" value="1"/>
</dbReference>
<feature type="domain" description="HTH tetR-type" evidence="5">
    <location>
        <begin position="9"/>
        <end position="69"/>
    </location>
</feature>
<organism evidence="6 7">
    <name type="scientific">Lichenicola cladoniae</name>
    <dbReference type="NCBI Taxonomy" id="1484109"/>
    <lineage>
        <taxon>Bacteria</taxon>
        <taxon>Pseudomonadati</taxon>
        <taxon>Pseudomonadota</taxon>
        <taxon>Alphaproteobacteria</taxon>
        <taxon>Acetobacterales</taxon>
        <taxon>Acetobacteraceae</taxon>
        <taxon>Lichenicola</taxon>
    </lineage>
</organism>
<dbReference type="PANTHER" id="PTHR47506:SF7">
    <property type="entry name" value="TRANSCRIPTIONAL REGULATORY PROTEIN"/>
    <property type="match status" value="1"/>
</dbReference>
<dbReference type="AlphaFoldDB" id="A0A6M8HYI4"/>
<reference evidence="6 7" key="1">
    <citation type="journal article" date="2014" name="World J. Microbiol. Biotechnol.">
        <title>Biodiversity and physiological characteristics of Antarctic and Arctic lichens-associated bacteria.</title>
        <authorList>
            <person name="Lee Y.M."/>
            <person name="Kim E.H."/>
            <person name="Lee H.K."/>
            <person name="Hong S.G."/>
        </authorList>
    </citation>
    <scope>NUCLEOTIDE SEQUENCE [LARGE SCALE GENOMIC DNA]</scope>
    <source>
        <strain evidence="6 7">PAMC 26569</strain>
        <plasmid evidence="6">unnamed1</plasmid>
    </source>
</reference>
<dbReference type="PANTHER" id="PTHR47506">
    <property type="entry name" value="TRANSCRIPTIONAL REGULATORY PROTEIN"/>
    <property type="match status" value="1"/>
</dbReference>